<dbReference type="GO" id="GO:0005694">
    <property type="term" value="C:chromosome"/>
    <property type="evidence" value="ECO:0007669"/>
    <property type="project" value="UniProtKB-ARBA"/>
</dbReference>
<dbReference type="SUPFAM" id="SSF57667">
    <property type="entry name" value="beta-beta-alpha zinc fingers"/>
    <property type="match status" value="3"/>
</dbReference>
<feature type="domain" description="C2H2-type" evidence="11">
    <location>
        <begin position="185"/>
        <end position="212"/>
    </location>
</feature>
<dbReference type="InterPro" id="IPR036236">
    <property type="entry name" value="Znf_C2H2_sf"/>
</dbReference>
<keyword evidence="8" id="KW-0539">Nucleus</keyword>
<keyword evidence="7" id="KW-0804">Transcription</keyword>
<evidence type="ECO:0000259" key="11">
    <source>
        <dbReference type="PROSITE" id="PS50157"/>
    </source>
</evidence>
<evidence type="ECO:0000313" key="12">
    <source>
        <dbReference type="EnsemblMetazoa" id="XP_028516178.1"/>
    </source>
</evidence>
<name>A0A913YMC1_EXADI</name>
<accession>A0A913YMC1</accession>
<dbReference type="FunFam" id="3.30.160.60:FF:000912">
    <property type="entry name" value="Zinc finger protein 660"/>
    <property type="match status" value="1"/>
</dbReference>
<dbReference type="FunFam" id="3.30.160.60:FF:000100">
    <property type="entry name" value="Zinc finger 45-like"/>
    <property type="match status" value="1"/>
</dbReference>
<dbReference type="GO" id="GO:0045893">
    <property type="term" value="P:positive regulation of DNA-templated transcription"/>
    <property type="evidence" value="ECO:0007669"/>
    <property type="project" value="UniProtKB-ARBA"/>
</dbReference>
<sequence>MESNWIEYKCKSGRSLFIYDKTIERNKRPSDAPVEEKRREFCSIGVQTDNTGCVNGCTSKYVKVTHTVARPVHNKKTVSRPTTNKQQNPKKPANNKKNTSIQQNSDDVTAPVSQDLGRRLEDRAESSAVNMNEIDKAVLEILGGGNDANLIGNNSQAGSDQEEVIASSNCVREEVIVAGSTEKSFECVFCQKKLKCKSALESHVRSHTGARPFQCSYCPKNFALNSNLKRHTQIHTEEKKFECHECKKKFLRIPSLKVHLRTHTGEKPFVCSYCQKRFTQKKHLNVHLKLHTGENLFTCPYCGKKFKRKDNLRTHLKIHSGG</sequence>
<comment type="subcellular location">
    <subcellularLocation>
        <location evidence="1">Nucleus</location>
    </subcellularLocation>
</comment>
<evidence type="ECO:0000256" key="4">
    <source>
        <dbReference type="ARBA" id="ARBA00022771"/>
    </source>
</evidence>
<dbReference type="PROSITE" id="PS00028">
    <property type="entry name" value="ZINC_FINGER_C2H2_1"/>
    <property type="match status" value="5"/>
</dbReference>
<feature type="domain" description="C2H2-type" evidence="11">
    <location>
        <begin position="297"/>
        <end position="322"/>
    </location>
</feature>
<dbReference type="FunFam" id="3.30.160.60:FF:001289">
    <property type="entry name" value="Zinc finger protein 574"/>
    <property type="match status" value="1"/>
</dbReference>
<dbReference type="EnsemblMetazoa" id="XM_028660377.1">
    <property type="protein sequence ID" value="XP_028516178.1"/>
    <property type="gene ID" value="LOC110243559"/>
</dbReference>
<protein>
    <recommendedName>
        <fullName evidence="11">C2H2-type domain-containing protein</fullName>
    </recommendedName>
</protein>
<dbReference type="OrthoDB" id="654211at2759"/>
<evidence type="ECO:0000256" key="9">
    <source>
        <dbReference type="PROSITE-ProRule" id="PRU00042"/>
    </source>
</evidence>
<dbReference type="Pfam" id="PF00096">
    <property type="entry name" value="zf-C2H2"/>
    <property type="match status" value="4"/>
</dbReference>
<organism evidence="12 13">
    <name type="scientific">Exaiptasia diaphana</name>
    <name type="common">Tropical sea anemone</name>
    <name type="synonym">Aiptasia pulchella</name>
    <dbReference type="NCBI Taxonomy" id="2652724"/>
    <lineage>
        <taxon>Eukaryota</taxon>
        <taxon>Metazoa</taxon>
        <taxon>Cnidaria</taxon>
        <taxon>Anthozoa</taxon>
        <taxon>Hexacorallia</taxon>
        <taxon>Actiniaria</taxon>
        <taxon>Aiptasiidae</taxon>
        <taxon>Exaiptasia</taxon>
    </lineage>
</organism>
<keyword evidence="13" id="KW-1185">Reference proteome</keyword>
<dbReference type="Gene3D" id="3.30.160.60">
    <property type="entry name" value="Classic Zinc Finger"/>
    <property type="match status" value="5"/>
</dbReference>
<feature type="domain" description="C2H2-type" evidence="11">
    <location>
        <begin position="269"/>
        <end position="296"/>
    </location>
</feature>
<dbReference type="PANTHER" id="PTHR46105:SF28">
    <property type="entry name" value="ZINC FINGER PROTEIN 37-LIKE"/>
    <property type="match status" value="1"/>
</dbReference>
<dbReference type="GO" id="GO:0005634">
    <property type="term" value="C:nucleus"/>
    <property type="evidence" value="ECO:0007669"/>
    <property type="project" value="UniProtKB-SubCell"/>
</dbReference>
<keyword evidence="3" id="KW-0677">Repeat</keyword>
<keyword evidence="4 9" id="KW-0863">Zinc-finger</keyword>
<evidence type="ECO:0000256" key="6">
    <source>
        <dbReference type="ARBA" id="ARBA00023015"/>
    </source>
</evidence>
<feature type="domain" description="C2H2-type" evidence="11">
    <location>
        <begin position="241"/>
        <end position="268"/>
    </location>
</feature>
<dbReference type="GO" id="GO:0008270">
    <property type="term" value="F:zinc ion binding"/>
    <property type="evidence" value="ECO:0007669"/>
    <property type="project" value="UniProtKB-KW"/>
</dbReference>
<dbReference type="SMART" id="SM00355">
    <property type="entry name" value="ZnF_C2H2"/>
    <property type="match status" value="5"/>
</dbReference>
<dbReference type="PANTHER" id="PTHR46105">
    <property type="entry name" value="AGAP004733-PA"/>
    <property type="match status" value="1"/>
</dbReference>
<feature type="region of interest" description="Disordered" evidence="10">
    <location>
        <begin position="68"/>
        <end position="112"/>
    </location>
</feature>
<keyword evidence="5" id="KW-0862">Zinc</keyword>
<dbReference type="Proteomes" id="UP000887567">
    <property type="component" value="Unplaced"/>
</dbReference>
<keyword evidence="6" id="KW-0805">Transcription regulation</keyword>
<evidence type="ECO:0000313" key="13">
    <source>
        <dbReference type="Proteomes" id="UP000887567"/>
    </source>
</evidence>
<dbReference type="KEGG" id="epa:110243559"/>
<keyword evidence="2" id="KW-0479">Metal-binding</keyword>
<dbReference type="GO" id="GO:0000981">
    <property type="term" value="F:DNA-binding transcription factor activity, RNA polymerase II-specific"/>
    <property type="evidence" value="ECO:0007669"/>
    <property type="project" value="TreeGrafter"/>
</dbReference>
<dbReference type="AlphaFoldDB" id="A0A913YMC1"/>
<evidence type="ECO:0000256" key="8">
    <source>
        <dbReference type="ARBA" id="ARBA00023242"/>
    </source>
</evidence>
<feature type="compositionally biased region" description="Low complexity" evidence="10">
    <location>
        <begin position="84"/>
        <end position="98"/>
    </location>
</feature>
<dbReference type="GO" id="GO:0000978">
    <property type="term" value="F:RNA polymerase II cis-regulatory region sequence-specific DNA binding"/>
    <property type="evidence" value="ECO:0007669"/>
    <property type="project" value="TreeGrafter"/>
</dbReference>
<reference evidence="12" key="1">
    <citation type="submission" date="2022-11" db="UniProtKB">
        <authorList>
            <consortium name="EnsemblMetazoa"/>
        </authorList>
    </citation>
    <scope>IDENTIFICATION</scope>
</reference>
<evidence type="ECO:0000256" key="1">
    <source>
        <dbReference type="ARBA" id="ARBA00004123"/>
    </source>
</evidence>
<dbReference type="OMA" id="VIASSNC"/>
<dbReference type="RefSeq" id="XP_028516178.1">
    <property type="nucleotide sequence ID" value="XM_028660377.1"/>
</dbReference>
<proteinExistence type="predicted"/>
<dbReference type="PROSITE" id="PS50157">
    <property type="entry name" value="ZINC_FINGER_C2H2_2"/>
    <property type="match status" value="5"/>
</dbReference>
<dbReference type="GeneID" id="110243559"/>
<evidence type="ECO:0000256" key="3">
    <source>
        <dbReference type="ARBA" id="ARBA00022737"/>
    </source>
</evidence>
<feature type="domain" description="C2H2-type" evidence="11">
    <location>
        <begin position="213"/>
        <end position="240"/>
    </location>
</feature>
<dbReference type="InterPro" id="IPR050457">
    <property type="entry name" value="ZnFinger_BTB_dom_contain"/>
</dbReference>
<evidence type="ECO:0000256" key="5">
    <source>
        <dbReference type="ARBA" id="ARBA00022833"/>
    </source>
</evidence>
<evidence type="ECO:0000256" key="2">
    <source>
        <dbReference type="ARBA" id="ARBA00022723"/>
    </source>
</evidence>
<dbReference type="FunFam" id="3.30.160.60:FF:001732">
    <property type="entry name" value="Zgc:162936"/>
    <property type="match status" value="1"/>
</dbReference>
<evidence type="ECO:0000256" key="7">
    <source>
        <dbReference type="ARBA" id="ARBA00023163"/>
    </source>
</evidence>
<dbReference type="InterPro" id="IPR013087">
    <property type="entry name" value="Znf_C2H2_type"/>
</dbReference>
<evidence type="ECO:0000256" key="10">
    <source>
        <dbReference type="SAM" id="MobiDB-lite"/>
    </source>
</evidence>